<name>A0A8T1ZM59_9BRAS</name>
<evidence type="ECO:0000313" key="3">
    <source>
        <dbReference type="Proteomes" id="UP000694240"/>
    </source>
</evidence>
<dbReference type="EMBL" id="JAEFBK010000010">
    <property type="protein sequence ID" value="KAG7559504.1"/>
    <property type="molecule type" value="Genomic_DNA"/>
</dbReference>
<organism evidence="2 3">
    <name type="scientific">Arabidopsis thaliana x Arabidopsis arenosa</name>
    <dbReference type="NCBI Taxonomy" id="1240361"/>
    <lineage>
        <taxon>Eukaryota</taxon>
        <taxon>Viridiplantae</taxon>
        <taxon>Streptophyta</taxon>
        <taxon>Embryophyta</taxon>
        <taxon>Tracheophyta</taxon>
        <taxon>Spermatophyta</taxon>
        <taxon>Magnoliopsida</taxon>
        <taxon>eudicotyledons</taxon>
        <taxon>Gunneridae</taxon>
        <taxon>Pentapetalae</taxon>
        <taxon>rosids</taxon>
        <taxon>malvids</taxon>
        <taxon>Brassicales</taxon>
        <taxon>Brassicaceae</taxon>
        <taxon>Camelineae</taxon>
        <taxon>Arabidopsis</taxon>
    </lineage>
</organism>
<feature type="compositionally biased region" description="Polar residues" evidence="1">
    <location>
        <begin position="18"/>
        <end position="47"/>
    </location>
</feature>
<dbReference type="Proteomes" id="UP000694240">
    <property type="component" value="Chromosome 10"/>
</dbReference>
<protein>
    <submittedName>
        <fullName evidence="2">Uncharacterized protein</fullName>
    </submittedName>
</protein>
<evidence type="ECO:0000256" key="1">
    <source>
        <dbReference type="SAM" id="MobiDB-lite"/>
    </source>
</evidence>
<accession>A0A8T1ZM59</accession>
<keyword evidence="3" id="KW-1185">Reference proteome</keyword>
<proteinExistence type="predicted"/>
<dbReference type="AlphaFoldDB" id="A0A8T1ZM59"/>
<feature type="compositionally biased region" description="Low complexity" evidence="1">
    <location>
        <begin position="53"/>
        <end position="64"/>
    </location>
</feature>
<gene>
    <name evidence="2" type="ORF">ISN45_Aa05g010960</name>
</gene>
<evidence type="ECO:0000313" key="2">
    <source>
        <dbReference type="EMBL" id="KAG7559504.1"/>
    </source>
</evidence>
<sequence length="103" mass="11596">MVLKEIPHLSKRRHPIMSPTSHNVSHQAKATNLPTSFPHVSNESSTPLHMISSRKSYSLSSTSSRAHHSHHSPIYPTLQRRTKHTNSSLSHYKALAFPAHFSL</sequence>
<feature type="region of interest" description="Disordered" evidence="1">
    <location>
        <begin position="1"/>
        <end position="89"/>
    </location>
</feature>
<reference evidence="2 3" key="1">
    <citation type="submission" date="2020-12" db="EMBL/GenBank/DDBJ databases">
        <title>Concerted genomic and epigenomic changes stabilize Arabidopsis allopolyploids.</title>
        <authorList>
            <person name="Chen Z."/>
        </authorList>
    </citation>
    <scope>NUCLEOTIDE SEQUENCE [LARGE SCALE GENOMIC DNA]</scope>
    <source>
        <strain evidence="2">Allo738</strain>
        <tissue evidence="2">Leaf</tissue>
    </source>
</reference>
<comment type="caution">
    <text evidence="2">The sequence shown here is derived from an EMBL/GenBank/DDBJ whole genome shotgun (WGS) entry which is preliminary data.</text>
</comment>